<organism evidence="1 2">
    <name type="scientific">Halorubrum persicum</name>
    <dbReference type="NCBI Taxonomy" id="1383844"/>
    <lineage>
        <taxon>Archaea</taxon>
        <taxon>Methanobacteriati</taxon>
        <taxon>Methanobacteriota</taxon>
        <taxon>Stenosarchaea group</taxon>
        <taxon>Halobacteria</taxon>
        <taxon>Halobacteriales</taxon>
        <taxon>Haloferacaceae</taxon>
        <taxon>Halorubrum</taxon>
    </lineage>
</organism>
<dbReference type="EMBL" id="NHOA01000008">
    <property type="protein sequence ID" value="PHQ40416.1"/>
    <property type="molecule type" value="Genomic_DNA"/>
</dbReference>
<dbReference type="AlphaFoldDB" id="A0A2G1WN72"/>
<dbReference type="Proteomes" id="UP000222824">
    <property type="component" value="Unassembled WGS sequence"/>
</dbReference>
<reference evidence="1 2" key="1">
    <citation type="journal article" date="2014" name="Front. Microbiol.">
        <title>Population and genomic analysis of the genus Halorubrum.</title>
        <authorList>
            <person name="Fullmer M.S."/>
            <person name="Soucy S.M."/>
            <person name="Swithers K.S."/>
            <person name="Makkay A.M."/>
            <person name="Wheeler R."/>
            <person name="Ventosa A."/>
            <person name="Gogarten J.P."/>
            <person name="Papke R.T."/>
        </authorList>
    </citation>
    <scope>NUCLEOTIDE SEQUENCE [LARGE SCALE GENOMIC DNA]</scope>
    <source>
        <strain evidence="1 2">C49</strain>
    </source>
</reference>
<evidence type="ECO:0000313" key="2">
    <source>
        <dbReference type="Proteomes" id="UP000222824"/>
    </source>
</evidence>
<proteinExistence type="predicted"/>
<name>A0A2G1WN72_9EURY</name>
<sequence length="86" mass="10141">MGDFLACFHYVQNKFSWTSFTNPTHTFEYIVGNIIRVCRKAGEKIHSEFFYVFVLSLVCLSHRDRIDLVFNRGHGALEIIDLIQKW</sequence>
<protein>
    <submittedName>
        <fullName evidence="1">Uncharacterized protein</fullName>
    </submittedName>
</protein>
<keyword evidence="2" id="KW-1185">Reference proteome</keyword>
<gene>
    <name evidence="1" type="ORF">DJ69_01160</name>
</gene>
<comment type="caution">
    <text evidence="1">The sequence shown here is derived from an EMBL/GenBank/DDBJ whole genome shotgun (WGS) entry which is preliminary data.</text>
</comment>
<accession>A0A2G1WN72</accession>
<evidence type="ECO:0000313" key="1">
    <source>
        <dbReference type="EMBL" id="PHQ40416.1"/>
    </source>
</evidence>